<dbReference type="PANTHER" id="PTHR34473">
    <property type="entry name" value="UPF0699 TRANSMEMBRANE PROTEIN YDBS"/>
    <property type="match status" value="1"/>
</dbReference>
<accession>A0A177KYA1</accession>
<keyword evidence="1" id="KW-0812">Transmembrane</keyword>
<keyword evidence="1" id="KW-0472">Membrane</keyword>
<dbReference type="OrthoDB" id="2437193at2"/>
<keyword evidence="1" id="KW-1133">Transmembrane helix</keyword>
<dbReference type="InterPro" id="IPR005182">
    <property type="entry name" value="YdbS-like_PH"/>
</dbReference>
<dbReference type="Pfam" id="PF03703">
    <property type="entry name" value="bPH_2"/>
    <property type="match status" value="1"/>
</dbReference>
<dbReference type="PANTHER" id="PTHR34473:SF2">
    <property type="entry name" value="UPF0699 TRANSMEMBRANE PROTEIN YDBT"/>
    <property type="match status" value="1"/>
</dbReference>
<feature type="domain" description="YdbS-like PH" evidence="2">
    <location>
        <begin position="80"/>
        <end position="154"/>
    </location>
</feature>
<evidence type="ECO:0000259" key="2">
    <source>
        <dbReference type="Pfam" id="PF03703"/>
    </source>
</evidence>
<dbReference type="RefSeq" id="WP_018394347.1">
    <property type="nucleotide sequence ID" value="NZ_LQWZ01000010.1"/>
</dbReference>
<feature type="transmembrane region" description="Helical" evidence="1">
    <location>
        <begin position="21"/>
        <end position="41"/>
    </location>
</feature>
<proteinExistence type="predicted"/>
<feature type="transmembrane region" description="Helical" evidence="1">
    <location>
        <begin position="47"/>
        <end position="72"/>
    </location>
</feature>
<evidence type="ECO:0000313" key="3">
    <source>
        <dbReference type="EMBL" id="OAH58379.1"/>
    </source>
</evidence>
<dbReference type="EMBL" id="LQWZ01000010">
    <property type="protein sequence ID" value="OAH58379.1"/>
    <property type="molecule type" value="Genomic_DNA"/>
</dbReference>
<protein>
    <recommendedName>
        <fullName evidence="2">YdbS-like PH domain-containing protein</fullName>
    </recommendedName>
</protein>
<evidence type="ECO:0000313" key="4">
    <source>
        <dbReference type="Proteomes" id="UP000077271"/>
    </source>
</evidence>
<comment type="caution">
    <text evidence="3">The sequence shown here is derived from an EMBL/GenBank/DDBJ whole genome shotgun (WGS) entry which is preliminary data.</text>
</comment>
<evidence type="ECO:0000256" key="1">
    <source>
        <dbReference type="SAM" id="Phobius"/>
    </source>
</evidence>
<dbReference type="AlphaFoldDB" id="A0A177KYA1"/>
<organism evidence="3 4">
    <name type="scientific">Domibacillus aminovorans</name>
    <dbReference type="NCBI Taxonomy" id="29332"/>
    <lineage>
        <taxon>Bacteria</taxon>
        <taxon>Bacillati</taxon>
        <taxon>Bacillota</taxon>
        <taxon>Bacilli</taxon>
        <taxon>Bacillales</taxon>
        <taxon>Bacillaceae</taxon>
        <taxon>Domibacillus</taxon>
    </lineage>
</organism>
<sequence>MYMDIEEPELHISTSAVKVWRLSNTIGHGIAIFSIVVLLGLDHLFGWWSWISWVLYGLTVIVVLSAIYSIFVEPPLLQWTWRYGVNEEYVQLKHGALTRVHVLVPMTKVEYVKTNQGPLMRKFKLYNVEIGTMASSHSIPAVPEKEALALRAQIAQLAKIKDEE</sequence>
<name>A0A177KYA1_9BACI</name>
<reference evidence="3 4" key="1">
    <citation type="submission" date="2016-01" db="EMBL/GenBank/DDBJ databases">
        <title>Investigation of taxonomic status of Bacillus aminovorans.</title>
        <authorList>
            <person name="Verma A."/>
            <person name="Pal Y."/>
            <person name="Krishnamurthi S."/>
        </authorList>
    </citation>
    <scope>NUCLEOTIDE SEQUENCE [LARGE SCALE GENOMIC DNA]</scope>
    <source>
        <strain evidence="3 4">DSM 4337</strain>
    </source>
</reference>
<dbReference type="Proteomes" id="UP000077271">
    <property type="component" value="Unassembled WGS sequence"/>
</dbReference>
<gene>
    <name evidence="3" type="ORF">AWH48_18580</name>
</gene>